<evidence type="ECO:0000256" key="2">
    <source>
        <dbReference type="SAM" id="SignalP"/>
    </source>
</evidence>
<feature type="signal peptide" evidence="2">
    <location>
        <begin position="1"/>
        <end position="21"/>
    </location>
</feature>
<gene>
    <name evidence="3" type="primary">lolA</name>
    <name evidence="3" type="ordered locus">HCW_05440</name>
</gene>
<dbReference type="SUPFAM" id="SSF89392">
    <property type="entry name" value="Prokaryotic lipoproteins and lipoprotein localization factors"/>
    <property type="match status" value="1"/>
</dbReference>
<protein>
    <submittedName>
        <fullName evidence="3">Lipoprotein chaperone</fullName>
    </submittedName>
</protein>
<keyword evidence="1 2" id="KW-0732">Signal</keyword>
<evidence type="ECO:0000313" key="4">
    <source>
        <dbReference type="Proteomes" id="UP000005010"/>
    </source>
</evidence>
<dbReference type="eggNOG" id="COG2834">
    <property type="taxonomic scope" value="Bacteria"/>
</dbReference>
<feature type="chain" id="PRO_5003625819" evidence="2">
    <location>
        <begin position="22"/>
        <end position="188"/>
    </location>
</feature>
<evidence type="ECO:0000313" key="3">
    <source>
        <dbReference type="EMBL" id="AFI04350.1"/>
    </source>
</evidence>
<keyword evidence="3" id="KW-0449">Lipoprotein</keyword>
<dbReference type="AlphaFoldDB" id="I0EN31"/>
<dbReference type="NCBIfam" id="NF000663">
    <property type="entry name" value="PRK00031.2-1"/>
    <property type="match status" value="1"/>
</dbReference>
<dbReference type="KEGG" id="hce:HCW_05440"/>
<dbReference type="STRING" id="182217.HCW_05440"/>
<reference evidence="4" key="1">
    <citation type="submission" date="2012-04" db="EMBL/GenBank/DDBJ databases">
        <title>Complete genome sequence of Helicobacter cetorum strain MIT 00-7128.</title>
        <authorList>
            <person name="Kersulyte D."/>
            <person name="Berg D.E."/>
        </authorList>
    </citation>
    <scope>NUCLEOTIDE SEQUENCE [LARGE SCALE GENOMIC DNA]</scope>
    <source>
        <strain evidence="4">MIT 00-7128</strain>
    </source>
</reference>
<accession>I0EN31</accession>
<sequence length="188" mass="22025">MKTFFLKILMALSLSCAIIYAQTSLKTSLSTQEQVLKNLQSFSAHFKQVLKGERQLVYRGVLRAKAPNLALWVYEKPLKKEIYMNAKEVTIYEPQLFQATITKLQEKMDFFTILKQLKKQKDGSFETTIHKTTYRLRFQDNKPAFLEFKDEMNNLVNITFSQVEINPNISSEIFIFTKKDKNIDIVHQ</sequence>
<proteinExistence type="predicted"/>
<dbReference type="CDD" id="cd16325">
    <property type="entry name" value="LolA"/>
    <property type="match status" value="1"/>
</dbReference>
<name>I0EN31_HELC0</name>
<dbReference type="Proteomes" id="UP000005010">
    <property type="component" value="Chromosome"/>
</dbReference>
<organism evidence="3 4">
    <name type="scientific">Helicobacter cetorum (strain ATCC BAA-429 / MIT 00-7128)</name>
    <dbReference type="NCBI Taxonomy" id="182217"/>
    <lineage>
        <taxon>Bacteria</taxon>
        <taxon>Pseudomonadati</taxon>
        <taxon>Campylobacterota</taxon>
        <taxon>Epsilonproteobacteria</taxon>
        <taxon>Campylobacterales</taxon>
        <taxon>Helicobacteraceae</taxon>
        <taxon>Helicobacter</taxon>
    </lineage>
</organism>
<dbReference type="PANTHER" id="PTHR35869:SF1">
    <property type="entry name" value="OUTER-MEMBRANE LIPOPROTEIN CARRIER PROTEIN"/>
    <property type="match status" value="1"/>
</dbReference>
<evidence type="ECO:0000256" key="1">
    <source>
        <dbReference type="ARBA" id="ARBA00022729"/>
    </source>
</evidence>
<dbReference type="Pfam" id="PF03548">
    <property type="entry name" value="LolA"/>
    <property type="match status" value="1"/>
</dbReference>
<dbReference type="HOGENOM" id="CLU_125914_0_0_7"/>
<dbReference type="InterPro" id="IPR029046">
    <property type="entry name" value="LolA/LolB/LppX"/>
</dbReference>
<keyword evidence="4" id="KW-1185">Reference proteome</keyword>
<dbReference type="Gene3D" id="2.50.20.10">
    <property type="entry name" value="Lipoprotein localisation LolA/LolB/LppX"/>
    <property type="match status" value="1"/>
</dbReference>
<dbReference type="EMBL" id="CP003479">
    <property type="protein sequence ID" value="AFI04350.1"/>
    <property type="molecule type" value="Genomic_DNA"/>
</dbReference>
<dbReference type="PANTHER" id="PTHR35869">
    <property type="entry name" value="OUTER-MEMBRANE LIPOPROTEIN CARRIER PROTEIN"/>
    <property type="match status" value="1"/>
</dbReference>
<dbReference type="InterPro" id="IPR004564">
    <property type="entry name" value="OM_lipoprot_carrier_LolA-like"/>
</dbReference>
<dbReference type="PATRIC" id="fig|182217.3.peg.1155"/>